<organism evidence="2 3">
    <name type="scientific">Candidatus Desulfobia pelagia</name>
    <dbReference type="NCBI Taxonomy" id="2841692"/>
    <lineage>
        <taxon>Bacteria</taxon>
        <taxon>Pseudomonadati</taxon>
        <taxon>Thermodesulfobacteriota</taxon>
        <taxon>Desulfobulbia</taxon>
        <taxon>Desulfobulbales</taxon>
        <taxon>Desulfobulbaceae</taxon>
        <taxon>Candidatus Desulfobia</taxon>
    </lineage>
</organism>
<keyword evidence="1" id="KW-1133">Transmembrane helix</keyword>
<dbReference type="AlphaFoldDB" id="A0A8J6NGF5"/>
<feature type="transmembrane region" description="Helical" evidence="1">
    <location>
        <begin position="12"/>
        <end position="35"/>
    </location>
</feature>
<sequence>MEVAQGNSKGSKVFMGVVGGIGAAIGIWALSALTFSLSHAGWSISEITRQYLVAVGAIGEFETLVDFYTQIKGIEYIICVAFFAAFPAFFKYVNKAGKGAKVSS</sequence>
<protein>
    <submittedName>
        <fullName evidence="2">Uncharacterized protein</fullName>
    </submittedName>
</protein>
<evidence type="ECO:0000313" key="3">
    <source>
        <dbReference type="Proteomes" id="UP000614424"/>
    </source>
</evidence>
<feature type="transmembrane region" description="Helical" evidence="1">
    <location>
        <begin position="73"/>
        <end position="93"/>
    </location>
</feature>
<evidence type="ECO:0000256" key="1">
    <source>
        <dbReference type="SAM" id="Phobius"/>
    </source>
</evidence>
<dbReference type="Proteomes" id="UP000614424">
    <property type="component" value="Unassembled WGS sequence"/>
</dbReference>
<dbReference type="EMBL" id="JACNJZ010000171">
    <property type="protein sequence ID" value="MBC8318613.1"/>
    <property type="molecule type" value="Genomic_DNA"/>
</dbReference>
<proteinExistence type="predicted"/>
<comment type="caution">
    <text evidence="2">The sequence shown here is derived from an EMBL/GenBank/DDBJ whole genome shotgun (WGS) entry which is preliminary data.</text>
</comment>
<keyword evidence="1" id="KW-0812">Transmembrane</keyword>
<evidence type="ECO:0000313" key="2">
    <source>
        <dbReference type="EMBL" id="MBC8318613.1"/>
    </source>
</evidence>
<reference evidence="2 3" key="1">
    <citation type="submission" date="2020-08" db="EMBL/GenBank/DDBJ databases">
        <title>Bridging the membrane lipid divide: bacteria of the FCB group superphylum have the potential to synthesize archaeal ether lipids.</title>
        <authorList>
            <person name="Villanueva L."/>
            <person name="Von Meijenfeldt F.A.B."/>
            <person name="Westbye A.B."/>
            <person name="Yadav S."/>
            <person name="Hopmans E.C."/>
            <person name="Dutilh B.E."/>
            <person name="Sinninghe Damste J.S."/>
        </authorList>
    </citation>
    <scope>NUCLEOTIDE SEQUENCE [LARGE SCALE GENOMIC DNA]</scope>
    <source>
        <strain evidence="2">NIOZ-UU47</strain>
    </source>
</reference>
<name>A0A8J6NGF5_9BACT</name>
<keyword evidence="1" id="KW-0472">Membrane</keyword>
<accession>A0A8J6NGF5</accession>
<gene>
    <name evidence="2" type="ORF">H8E41_11980</name>
</gene>